<dbReference type="InterPro" id="IPR045857">
    <property type="entry name" value="O16G_dom_2"/>
</dbReference>
<evidence type="ECO:0000259" key="2">
    <source>
        <dbReference type="SMART" id="SM00642"/>
    </source>
</evidence>
<dbReference type="Proteomes" id="UP000095706">
    <property type="component" value="Unassembled WGS sequence"/>
</dbReference>
<dbReference type="GO" id="GO:0004556">
    <property type="term" value="F:alpha-amylase activity"/>
    <property type="evidence" value="ECO:0007669"/>
    <property type="project" value="TreeGrafter"/>
</dbReference>
<dbReference type="GO" id="GO:0004574">
    <property type="term" value="F:oligo-1,6-glucosidase activity"/>
    <property type="evidence" value="ECO:0007669"/>
    <property type="project" value="UniProtKB-EC"/>
</dbReference>
<proteinExistence type="inferred from homology"/>
<reference evidence="3 4" key="1">
    <citation type="submission" date="2015-09" db="EMBL/GenBank/DDBJ databases">
        <authorList>
            <consortium name="Pathogen Informatics"/>
        </authorList>
    </citation>
    <scope>NUCLEOTIDE SEQUENCE [LARGE SCALE GENOMIC DNA]</scope>
    <source>
        <strain evidence="3 4">2789STDY5608849</strain>
    </source>
</reference>
<dbReference type="Gene3D" id="3.90.400.10">
    <property type="entry name" value="Oligo-1,6-glucosidase, Domain 2"/>
    <property type="match status" value="1"/>
</dbReference>
<dbReference type="InterPro" id="IPR017853">
    <property type="entry name" value="GH"/>
</dbReference>
<dbReference type="PANTHER" id="PTHR10357:SF179">
    <property type="entry name" value="NEUTRAL AND BASIC AMINO ACID TRANSPORT PROTEIN RBAT"/>
    <property type="match status" value="1"/>
</dbReference>
<dbReference type="Gene3D" id="2.60.40.1180">
    <property type="entry name" value="Golgi alpha-mannosidase II"/>
    <property type="match status" value="1"/>
</dbReference>
<dbReference type="GO" id="GO:0009313">
    <property type="term" value="P:oligosaccharide catabolic process"/>
    <property type="evidence" value="ECO:0007669"/>
    <property type="project" value="TreeGrafter"/>
</dbReference>
<dbReference type="InterPro" id="IPR013780">
    <property type="entry name" value="Glyco_hydro_b"/>
</dbReference>
<accession>A0A174D916</accession>
<dbReference type="CDD" id="cd11348">
    <property type="entry name" value="AmyAc_2"/>
    <property type="match status" value="1"/>
</dbReference>
<dbReference type="Pfam" id="PF00128">
    <property type="entry name" value="Alpha-amylase"/>
    <property type="match status" value="1"/>
</dbReference>
<dbReference type="EMBL" id="CYYV01000006">
    <property type="protein sequence ID" value="CUO20540.1"/>
    <property type="molecule type" value="Genomic_DNA"/>
</dbReference>
<evidence type="ECO:0000313" key="3">
    <source>
        <dbReference type="EMBL" id="CUO20540.1"/>
    </source>
</evidence>
<evidence type="ECO:0000313" key="4">
    <source>
        <dbReference type="Proteomes" id="UP000095706"/>
    </source>
</evidence>
<dbReference type="InterPro" id="IPR006047">
    <property type="entry name" value="GH13_cat_dom"/>
</dbReference>
<name>A0A174D916_9FIRM</name>
<feature type="domain" description="Glycosyl hydrolase family 13 catalytic" evidence="2">
    <location>
        <begin position="12"/>
        <end position="430"/>
    </location>
</feature>
<dbReference type="SUPFAM" id="SSF51445">
    <property type="entry name" value="(Trans)glycosidases"/>
    <property type="match status" value="1"/>
</dbReference>
<comment type="similarity">
    <text evidence="1">Belongs to the glycosyl hydrolase 13 family.</text>
</comment>
<keyword evidence="3" id="KW-0378">Hydrolase</keyword>
<dbReference type="SUPFAM" id="SSF51011">
    <property type="entry name" value="Glycosyl hydrolase domain"/>
    <property type="match status" value="1"/>
</dbReference>
<dbReference type="Gene3D" id="3.20.20.80">
    <property type="entry name" value="Glycosidases"/>
    <property type="match status" value="1"/>
</dbReference>
<dbReference type="SMART" id="SM00642">
    <property type="entry name" value="Aamy"/>
    <property type="match status" value="1"/>
</dbReference>
<protein>
    <submittedName>
        <fullName evidence="3">Oligo-1,6-glucosidase</fullName>
        <ecNumber evidence="3">3.2.1.10</ecNumber>
    </submittedName>
</protein>
<organism evidence="3 4">
    <name type="scientific">Fusicatenibacter saccharivorans</name>
    <dbReference type="NCBI Taxonomy" id="1150298"/>
    <lineage>
        <taxon>Bacteria</taxon>
        <taxon>Bacillati</taxon>
        <taxon>Bacillota</taxon>
        <taxon>Clostridia</taxon>
        <taxon>Lachnospirales</taxon>
        <taxon>Lachnospiraceae</taxon>
        <taxon>Fusicatenibacter</taxon>
    </lineage>
</organism>
<sequence length="514" mass="58157">MSKWLDNAVFYEIYPQSFNDTNADGIGDFQGIIEKLDYIKELGCNAIWINPCFLSPFGDAGYDVADYCRVAPRYGTNEDLKRVFEEAHKRDMHVLLDLVPGHTSVEHPWFKESMKADRNEFTDRYVWTNNVWEAPEGMGSLRGISERDGACAINFFSNQPALNYGFYQPDPEKPWQQSFDDEGPQATLAAMEDVMRFWLNMGCDGFRVDMAGSLVKNDQEGKGTIRLWQQVRKFLDAEFPDAAMVSEWGEPDKSLQGGFHMDFLLHFGPSHYNDLFRCDEPFFSKRGKGDISEFVETYKTNYNKTAQKGLICIPSGNHDMDRLARRLQGDELKIAFAFLLSMPGAPFIYYGDEIGMRYVEGLKSVEGGYNRTGSRSPMQWDDSTNAGFSSAPASDLYITMDPGKDRPTAKAQMADPDSLYHEVKKLIQIRQSSKALLSRGTIEFVYAEKNQYPLAYVREAEGEKVLVIINPSDKEQSFPYSAELKDALYTIGGKAESKDGIITIPAQSAGFYHI</sequence>
<dbReference type="PANTHER" id="PTHR10357">
    <property type="entry name" value="ALPHA-AMYLASE FAMILY MEMBER"/>
    <property type="match status" value="1"/>
</dbReference>
<dbReference type="RefSeq" id="WP_055227384.1">
    <property type="nucleotide sequence ID" value="NZ_CYYV01000006.1"/>
</dbReference>
<dbReference type="EC" id="3.2.1.10" evidence="3"/>
<evidence type="ECO:0000256" key="1">
    <source>
        <dbReference type="ARBA" id="ARBA00008061"/>
    </source>
</evidence>
<dbReference type="AlphaFoldDB" id="A0A174D916"/>
<gene>
    <name evidence="3" type="primary">malL_2</name>
    <name evidence="3" type="ORF">ERS852406_01481</name>
</gene>
<keyword evidence="3" id="KW-0326">Glycosidase</keyword>